<keyword evidence="2" id="KW-1185">Reference proteome</keyword>
<comment type="caution">
    <text evidence="1">The sequence shown here is derived from an EMBL/GenBank/DDBJ whole genome shotgun (WGS) entry which is preliminary data.</text>
</comment>
<dbReference type="SUPFAM" id="SSF48452">
    <property type="entry name" value="TPR-like"/>
    <property type="match status" value="1"/>
</dbReference>
<proteinExistence type="predicted"/>
<gene>
    <name evidence="1" type="ORF">E6C48_02575</name>
</gene>
<dbReference type="Pfam" id="PF06041">
    <property type="entry name" value="DUF924"/>
    <property type="match status" value="1"/>
</dbReference>
<dbReference type="Gene3D" id="1.25.40.10">
    <property type="entry name" value="Tetratricopeptide repeat domain"/>
    <property type="match status" value="1"/>
</dbReference>
<name>A0ABY2QCE3_9HYPH</name>
<protein>
    <submittedName>
        <fullName evidence="1">DUF924 family protein</fullName>
    </submittedName>
</protein>
<organism evidence="1 2">
    <name type="scientific">Ollibium composti</name>
    <dbReference type="NCBI Taxonomy" id="2675109"/>
    <lineage>
        <taxon>Bacteria</taxon>
        <taxon>Pseudomonadati</taxon>
        <taxon>Pseudomonadota</taxon>
        <taxon>Alphaproteobacteria</taxon>
        <taxon>Hyphomicrobiales</taxon>
        <taxon>Phyllobacteriaceae</taxon>
        <taxon>Ollibium</taxon>
    </lineage>
</organism>
<dbReference type="EMBL" id="SSNY01000001">
    <property type="protein sequence ID" value="THF59953.1"/>
    <property type="molecule type" value="Genomic_DNA"/>
</dbReference>
<evidence type="ECO:0000313" key="2">
    <source>
        <dbReference type="Proteomes" id="UP000306441"/>
    </source>
</evidence>
<accession>A0ABY2QCE3</accession>
<sequence length="184" mass="20902">MTATIDARALAVTRFWREAGPDAWFRKDDAFDADFRTRFLDLHYAAARRELDDWADHPEGALALMILLDQFPRNCFRGTGHMFATDPLARHLAEKVVGAGHDMALEDALRAFIYLPFEHSEAMADQERSVALFSERAPQSYMPYAIEHRDIIARFGRFPHRNAALGRETTAEERAFLQDGGFAG</sequence>
<evidence type="ECO:0000313" key="1">
    <source>
        <dbReference type="EMBL" id="THF59953.1"/>
    </source>
</evidence>
<dbReference type="Proteomes" id="UP000306441">
    <property type="component" value="Unassembled WGS sequence"/>
</dbReference>
<dbReference type="InterPro" id="IPR010323">
    <property type="entry name" value="DUF924"/>
</dbReference>
<dbReference type="InterPro" id="IPR011990">
    <property type="entry name" value="TPR-like_helical_dom_sf"/>
</dbReference>
<reference evidence="1 2" key="1">
    <citation type="submission" date="2019-04" db="EMBL/GenBank/DDBJ databases">
        <title>Mesorhizobium composti sp. nov., isolated from compost.</title>
        <authorList>
            <person name="Lin S.-Y."/>
            <person name="Hameed A."/>
            <person name="Hsieh Y.-T."/>
            <person name="Young C.-C."/>
        </authorList>
    </citation>
    <scope>NUCLEOTIDE SEQUENCE [LARGE SCALE GENOMIC DNA]</scope>
    <source>
        <strain evidence="1 2">CC-YTH430</strain>
    </source>
</reference>
<dbReference type="Gene3D" id="1.20.58.320">
    <property type="entry name" value="TPR-like"/>
    <property type="match status" value="1"/>
</dbReference>
<dbReference type="RefSeq" id="WP_136353658.1">
    <property type="nucleotide sequence ID" value="NZ_SSNY01000001.1"/>
</dbReference>